<evidence type="ECO:0000259" key="5">
    <source>
        <dbReference type="PROSITE" id="PS50893"/>
    </source>
</evidence>
<comment type="caution">
    <text evidence="6">The sequence shown here is derived from an EMBL/GenBank/DDBJ whole genome shotgun (WGS) entry which is preliminary data.</text>
</comment>
<evidence type="ECO:0000313" key="6">
    <source>
        <dbReference type="EMBL" id="MDN3690586.1"/>
    </source>
</evidence>
<dbReference type="Proteomes" id="UP001236663">
    <property type="component" value="Unassembled WGS sequence"/>
</dbReference>
<dbReference type="PANTHER" id="PTHR46743:SF2">
    <property type="entry name" value="TEICHOIC ACIDS EXPORT ATP-BINDING PROTEIN TAGH"/>
    <property type="match status" value="1"/>
</dbReference>
<evidence type="ECO:0000256" key="2">
    <source>
        <dbReference type="ARBA" id="ARBA00022448"/>
    </source>
</evidence>
<dbReference type="EMBL" id="JAUFQS010000047">
    <property type="protein sequence ID" value="MDN3690586.1"/>
    <property type="molecule type" value="Genomic_DNA"/>
</dbReference>
<comment type="similarity">
    <text evidence="1">Belongs to the ABC transporter superfamily.</text>
</comment>
<protein>
    <submittedName>
        <fullName evidence="6">ABC transporter ATP-binding protein</fullName>
    </submittedName>
</protein>
<dbReference type="PROSITE" id="PS00211">
    <property type="entry name" value="ABC_TRANSPORTER_1"/>
    <property type="match status" value="1"/>
</dbReference>
<dbReference type="InterPro" id="IPR027417">
    <property type="entry name" value="P-loop_NTPase"/>
</dbReference>
<keyword evidence="3" id="KW-0547">Nucleotide-binding</keyword>
<dbReference type="PANTHER" id="PTHR46743">
    <property type="entry name" value="TEICHOIC ACIDS EXPORT ATP-BINDING PROTEIN TAGH"/>
    <property type="match status" value="1"/>
</dbReference>
<keyword evidence="2" id="KW-0813">Transport</keyword>
<keyword evidence="4 6" id="KW-0067">ATP-binding</keyword>
<dbReference type="Gene3D" id="3.40.50.300">
    <property type="entry name" value="P-loop containing nucleotide triphosphate hydrolases"/>
    <property type="match status" value="1"/>
</dbReference>
<dbReference type="SUPFAM" id="SSF52540">
    <property type="entry name" value="P-loop containing nucleoside triphosphate hydrolases"/>
    <property type="match status" value="1"/>
</dbReference>
<proteinExistence type="inferred from homology"/>
<dbReference type="PROSITE" id="PS50893">
    <property type="entry name" value="ABC_TRANSPORTER_2"/>
    <property type="match status" value="1"/>
</dbReference>
<dbReference type="CDD" id="cd03220">
    <property type="entry name" value="ABC_KpsT_Wzt"/>
    <property type="match status" value="1"/>
</dbReference>
<accession>A0ABT8CG36</accession>
<dbReference type="RefSeq" id="WP_163382938.1">
    <property type="nucleotide sequence ID" value="NZ_JAUFQS010000047.1"/>
</dbReference>
<evidence type="ECO:0000313" key="7">
    <source>
        <dbReference type="Proteomes" id="UP001236663"/>
    </source>
</evidence>
<evidence type="ECO:0000256" key="1">
    <source>
        <dbReference type="ARBA" id="ARBA00005417"/>
    </source>
</evidence>
<sequence>MSNTIIKVENLSKRYRIGLQEKKADTFAQQLWNNFKAPIENFKRIKSLGKFEDESESIHWALKDVSFEVKQGEVLGIIGKNGAGKSTLLKILSKITEPTSGRIELNGRVAALLEVGTGFHPELTGRENIYMNGTILGMTKKEIDRKLDEIIDFSGVEKYVDTPVKFYSSGMRVRLGFSVAAHLEPEILIIDEVLAVGDYEFQQKCLGKMEDVSQKDGRTVLFVSHNMSAVKKLCTNALILKNGLLNENGITNHVVKKYLNEYRKTTREIIFSDAYMNDFIQPLKLFLESEEDIITVNDPFNICFEFVNICSDSMINLSLVISTQDDIVVFNSISNSVLLSEGKAKFKCQVPSNLLNNQIYTLRLLVVKDLRTPLLDISEVMNFEIVDGQRNIDWFGEWLGIIRPNLEWKIFN</sequence>
<gene>
    <name evidence="6" type="ORF">QWZ15_22390</name>
</gene>
<dbReference type="SMART" id="SM00382">
    <property type="entry name" value="AAA"/>
    <property type="match status" value="1"/>
</dbReference>
<dbReference type="InterPro" id="IPR015860">
    <property type="entry name" value="ABC_transpr_TagH-like"/>
</dbReference>
<evidence type="ECO:0000256" key="4">
    <source>
        <dbReference type="ARBA" id="ARBA00022840"/>
    </source>
</evidence>
<dbReference type="GO" id="GO:0005524">
    <property type="term" value="F:ATP binding"/>
    <property type="evidence" value="ECO:0007669"/>
    <property type="project" value="UniProtKB-KW"/>
</dbReference>
<dbReference type="InterPro" id="IPR050683">
    <property type="entry name" value="Bact_Polysacc_Export_ATP-bd"/>
</dbReference>
<dbReference type="InterPro" id="IPR003439">
    <property type="entry name" value="ABC_transporter-like_ATP-bd"/>
</dbReference>
<feature type="domain" description="ABC transporter" evidence="5">
    <location>
        <begin position="43"/>
        <end position="267"/>
    </location>
</feature>
<keyword evidence="7" id="KW-1185">Reference proteome</keyword>
<dbReference type="InterPro" id="IPR003593">
    <property type="entry name" value="AAA+_ATPase"/>
</dbReference>
<reference evidence="7" key="1">
    <citation type="journal article" date="2019" name="Int. J. Syst. Evol. Microbiol.">
        <title>The Global Catalogue of Microorganisms (GCM) 10K type strain sequencing project: providing services to taxonomists for standard genome sequencing and annotation.</title>
        <authorList>
            <consortium name="The Broad Institute Genomics Platform"/>
            <consortium name="The Broad Institute Genome Sequencing Center for Infectious Disease"/>
            <person name="Wu L."/>
            <person name="Ma J."/>
        </authorList>
    </citation>
    <scope>NUCLEOTIDE SEQUENCE [LARGE SCALE GENOMIC DNA]</scope>
    <source>
        <strain evidence="7">CECT 7706</strain>
    </source>
</reference>
<dbReference type="InterPro" id="IPR017871">
    <property type="entry name" value="ABC_transporter-like_CS"/>
</dbReference>
<dbReference type="Pfam" id="PF00005">
    <property type="entry name" value="ABC_tran"/>
    <property type="match status" value="1"/>
</dbReference>
<name>A0ABT8CG36_9BACT</name>
<organism evidence="6 7">
    <name type="scientific">Cyclobacterium jeungdonense</name>
    <dbReference type="NCBI Taxonomy" id="708087"/>
    <lineage>
        <taxon>Bacteria</taxon>
        <taxon>Pseudomonadati</taxon>
        <taxon>Bacteroidota</taxon>
        <taxon>Cytophagia</taxon>
        <taxon>Cytophagales</taxon>
        <taxon>Cyclobacteriaceae</taxon>
        <taxon>Cyclobacterium</taxon>
    </lineage>
</organism>
<evidence type="ECO:0000256" key="3">
    <source>
        <dbReference type="ARBA" id="ARBA00022741"/>
    </source>
</evidence>